<feature type="transmembrane region" description="Helical" evidence="7">
    <location>
        <begin position="170"/>
        <end position="190"/>
    </location>
</feature>
<keyword evidence="9" id="KW-1185">Reference proteome</keyword>
<keyword evidence="6" id="KW-0769">Symport</keyword>
<dbReference type="InterPro" id="IPR000175">
    <property type="entry name" value="Na/ntran_symport"/>
</dbReference>
<reference evidence="8 9" key="1">
    <citation type="submission" date="2017-10" db="EMBL/GenBank/DDBJ databases">
        <title>Genomics of the genus Arcobacter.</title>
        <authorList>
            <person name="Perez-Cataluna A."/>
            <person name="Figueras M.J."/>
        </authorList>
    </citation>
    <scope>NUCLEOTIDE SEQUENCE [LARGE SCALE GENOMIC DNA]</scope>
    <source>
        <strain evidence="8 9">CECT 8987</strain>
    </source>
</reference>
<dbReference type="SUPFAM" id="SSF161070">
    <property type="entry name" value="SNF-like"/>
    <property type="match status" value="1"/>
</dbReference>
<feature type="transmembrane region" description="Helical" evidence="7">
    <location>
        <begin position="422"/>
        <end position="440"/>
    </location>
</feature>
<evidence type="ECO:0000256" key="3">
    <source>
        <dbReference type="ARBA" id="ARBA00022692"/>
    </source>
</evidence>
<evidence type="ECO:0000256" key="4">
    <source>
        <dbReference type="ARBA" id="ARBA00022989"/>
    </source>
</evidence>
<dbReference type="GO" id="GO:0016020">
    <property type="term" value="C:membrane"/>
    <property type="evidence" value="ECO:0007669"/>
    <property type="project" value="UniProtKB-SubCell"/>
</dbReference>
<feature type="transmembrane region" description="Helical" evidence="7">
    <location>
        <begin position="340"/>
        <end position="357"/>
    </location>
</feature>
<comment type="similarity">
    <text evidence="6">Belongs to the sodium:neurotransmitter symporter (SNF) (TC 2.A.22) family.</text>
</comment>
<evidence type="ECO:0000313" key="8">
    <source>
        <dbReference type="EMBL" id="RXJ53797.1"/>
    </source>
</evidence>
<keyword evidence="3 6" id="KW-0812">Transmembrane</keyword>
<dbReference type="AlphaFoldDB" id="A0A4Q0XNG3"/>
<evidence type="ECO:0000313" key="9">
    <source>
        <dbReference type="Proteomes" id="UP000290657"/>
    </source>
</evidence>
<dbReference type="PROSITE" id="PS00610">
    <property type="entry name" value="NA_NEUROTRAN_SYMP_1"/>
    <property type="match status" value="1"/>
</dbReference>
<proteinExistence type="inferred from homology"/>
<keyword evidence="4 7" id="KW-1133">Transmembrane helix</keyword>
<feature type="transmembrane region" description="Helical" evidence="7">
    <location>
        <begin position="210"/>
        <end position="235"/>
    </location>
</feature>
<dbReference type="PROSITE" id="PS50267">
    <property type="entry name" value="NA_NEUROTRAN_SYMP_3"/>
    <property type="match status" value="1"/>
</dbReference>
<evidence type="ECO:0000256" key="2">
    <source>
        <dbReference type="ARBA" id="ARBA00022448"/>
    </source>
</evidence>
<evidence type="ECO:0000256" key="7">
    <source>
        <dbReference type="SAM" id="Phobius"/>
    </source>
</evidence>
<sequence>MHKNRFTRIGFILAAAGSAVGLGNIWKFPYIAGENGGGVFVLVYLATVLFIGMSIFIGEVLLGSYAHKDAVTTFETHSPSKKKYWKFSGFTFLTGVFILSFYAVVVGWIFNYVVVAATALPANVQEAESVFMSLLQKDVWTQIFYYTLAFIVIAYTISRGVKKGIEKLNNILMPTLIIILAVLLIYSVQLDGFTQALSFMFSPNIDKFKSGSIIVAVGHAFFTLSIGMVTILTYAASLDKGVNIVKASLTIVIMDTLIAIVAGLIIFSILFSAGQEPGKGAGLVFITLPAVFYEMGSIGTVLAIAFFVALAFAAVTSAVSVLEPTVMYLVERRGMKRKKATYSVSVIFYIIGIFTLLSNTTAFSSLLTFGGKNLFDWFDFISAAILMPIGGIIVAVFVGYIMDQKVAREALVPYIGENLYKVWLFIMRVVAPIAVLLVMLNEMGVISF</sequence>
<keyword evidence="5 7" id="KW-0472">Membrane</keyword>
<dbReference type="OrthoDB" id="9762833at2"/>
<dbReference type="RefSeq" id="WP_128997224.1">
    <property type="nucleotide sequence ID" value="NZ_PDKN01000012.1"/>
</dbReference>
<dbReference type="Pfam" id="PF00209">
    <property type="entry name" value="SNF"/>
    <property type="match status" value="2"/>
</dbReference>
<dbReference type="CDD" id="cd10336">
    <property type="entry name" value="SLC6sbd_Tyt1-Like"/>
    <property type="match status" value="1"/>
</dbReference>
<accession>A0A4Q0XNG3</accession>
<feature type="transmembrane region" description="Helical" evidence="7">
    <location>
        <begin position="377"/>
        <end position="401"/>
    </location>
</feature>
<dbReference type="InterPro" id="IPR047218">
    <property type="entry name" value="YocR/YhdH-like"/>
</dbReference>
<evidence type="ECO:0000256" key="1">
    <source>
        <dbReference type="ARBA" id="ARBA00004141"/>
    </source>
</evidence>
<feature type="transmembrane region" description="Helical" evidence="7">
    <location>
        <begin position="87"/>
        <end position="110"/>
    </location>
</feature>
<dbReference type="PANTHER" id="PTHR42948">
    <property type="entry name" value="TRANSPORTER"/>
    <property type="match status" value="1"/>
</dbReference>
<organism evidence="8 9">
    <name type="scientific">Candidatus Marinarcus aquaticus</name>
    <dbReference type="NCBI Taxonomy" id="2044504"/>
    <lineage>
        <taxon>Bacteria</taxon>
        <taxon>Pseudomonadati</taxon>
        <taxon>Campylobacterota</taxon>
        <taxon>Epsilonproteobacteria</taxon>
        <taxon>Campylobacterales</taxon>
        <taxon>Arcobacteraceae</taxon>
        <taxon>Candidatus Marinarcus</taxon>
    </lineage>
</organism>
<evidence type="ECO:0000256" key="5">
    <source>
        <dbReference type="ARBA" id="ARBA00023136"/>
    </source>
</evidence>
<dbReference type="PRINTS" id="PR00176">
    <property type="entry name" value="NANEUSMPORT"/>
</dbReference>
<feature type="transmembrane region" description="Helical" evidence="7">
    <location>
        <begin position="291"/>
        <end position="319"/>
    </location>
</feature>
<gene>
    <name evidence="8" type="ORF">CRV04_12645</name>
</gene>
<comment type="caution">
    <text evidence="8">The sequence shown here is derived from an EMBL/GenBank/DDBJ whole genome shotgun (WGS) entry which is preliminary data.</text>
</comment>
<dbReference type="PANTHER" id="PTHR42948:SF1">
    <property type="entry name" value="TRANSPORTER"/>
    <property type="match status" value="1"/>
</dbReference>
<keyword evidence="2 6" id="KW-0813">Transport</keyword>
<dbReference type="EMBL" id="PDKN01000012">
    <property type="protein sequence ID" value="RXJ53797.1"/>
    <property type="molecule type" value="Genomic_DNA"/>
</dbReference>
<protein>
    <recommendedName>
        <fullName evidence="6">Transporter</fullName>
    </recommendedName>
</protein>
<feature type="transmembrane region" description="Helical" evidence="7">
    <location>
        <begin position="37"/>
        <end position="66"/>
    </location>
</feature>
<dbReference type="NCBIfam" id="NF037979">
    <property type="entry name" value="Na_transp"/>
    <property type="match status" value="1"/>
</dbReference>
<dbReference type="Proteomes" id="UP000290657">
    <property type="component" value="Unassembled WGS sequence"/>
</dbReference>
<dbReference type="GO" id="GO:0015293">
    <property type="term" value="F:symporter activity"/>
    <property type="evidence" value="ECO:0007669"/>
    <property type="project" value="UniProtKB-KW"/>
</dbReference>
<dbReference type="InterPro" id="IPR037272">
    <property type="entry name" value="SNS_sf"/>
</dbReference>
<name>A0A4Q0XNG3_9BACT</name>
<evidence type="ECO:0000256" key="6">
    <source>
        <dbReference type="RuleBase" id="RU003732"/>
    </source>
</evidence>
<comment type="subcellular location">
    <subcellularLocation>
        <location evidence="1">Membrane</location>
        <topology evidence="1">Multi-pass membrane protein</topology>
    </subcellularLocation>
</comment>
<feature type="transmembrane region" description="Helical" evidence="7">
    <location>
        <begin position="247"/>
        <end position="271"/>
    </location>
</feature>
<feature type="transmembrane region" description="Helical" evidence="7">
    <location>
        <begin position="139"/>
        <end position="158"/>
    </location>
</feature>